<organism evidence="1">
    <name type="scientific">Calcidiscus leptoporus</name>
    <dbReference type="NCBI Taxonomy" id="127549"/>
    <lineage>
        <taxon>Eukaryota</taxon>
        <taxon>Haptista</taxon>
        <taxon>Haptophyta</taxon>
        <taxon>Prymnesiophyceae</taxon>
        <taxon>Coccolithales</taxon>
        <taxon>Calcidiscaceae</taxon>
        <taxon>Calcidiscus</taxon>
    </lineage>
</organism>
<protein>
    <submittedName>
        <fullName evidence="1">Uncharacterized protein</fullName>
    </submittedName>
</protein>
<sequence length="262" mass="28408">MDEPLEKHEQLSVLFHEVSSQMSSLGVPLGGSEDWADRLYIEDKHGALLFSEEELDRAEAAQKRMEVMYNVDSRTAQLSARIASGNLLLLEGGGVHEAWRSSGAGVDARRGGDAARLTSEAVLDRTCRRLDDDMRYHSSLFADAASAKTLSEIDAFGLPHDLHRLGGELLTNCDGLLPLVVSALQAMLATCEQQRLKALRTASALKVKEALARVRALARAYAGRKGTALPAEVSSVLEEVVETLAPMVADAEAPYSDDDDYL</sequence>
<accession>A0A7S0NSQ2</accession>
<reference evidence="1" key="1">
    <citation type="submission" date="2021-01" db="EMBL/GenBank/DDBJ databases">
        <authorList>
            <person name="Corre E."/>
            <person name="Pelletier E."/>
            <person name="Niang G."/>
            <person name="Scheremetjew M."/>
            <person name="Finn R."/>
            <person name="Kale V."/>
            <person name="Holt S."/>
            <person name="Cochrane G."/>
            <person name="Meng A."/>
            <person name="Brown T."/>
            <person name="Cohen L."/>
        </authorList>
    </citation>
    <scope>NUCLEOTIDE SEQUENCE</scope>
    <source>
        <strain evidence="1">RCC1130</strain>
    </source>
</reference>
<proteinExistence type="predicted"/>
<dbReference type="AlphaFoldDB" id="A0A7S0NSQ2"/>
<name>A0A7S0NSQ2_9EUKA</name>
<gene>
    <name evidence="1" type="ORF">CLEP1334_LOCUS6884</name>
</gene>
<evidence type="ECO:0000313" key="1">
    <source>
        <dbReference type="EMBL" id="CAD8531632.1"/>
    </source>
</evidence>
<dbReference type="EMBL" id="HBER01013797">
    <property type="protein sequence ID" value="CAD8531632.1"/>
    <property type="molecule type" value="Transcribed_RNA"/>
</dbReference>